<dbReference type="EMBL" id="CM000762">
    <property type="protein sequence ID" value="OQU86820.1"/>
    <property type="molecule type" value="Genomic_DNA"/>
</dbReference>
<proteinExistence type="predicted"/>
<accession>A0A1W0VXG4</accession>
<dbReference type="AlphaFoldDB" id="A0A1W0VXG4"/>
<evidence type="ECO:0000313" key="2">
    <source>
        <dbReference type="Proteomes" id="UP000000768"/>
    </source>
</evidence>
<sequence length="78" mass="8504">MRLCHSPSPYSISLRAPFQVEVDAYTGGGSWEGGGKRAAQEQGGALRTISVPSHGYPRPPLWRPYGMCIPSMSTRQII</sequence>
<dbReference type="Gramene" id="OQU86820">
    <property type="protein sequence ID" value="OQU86820"/>
    <property type="gene ID" value="SORBI_3003G156766"/>
</dbReference>
<reference evidence="2" key="2">
    <citation type="journal article" date="2018" name="Plant J.">
        <title>The Sorghum bicolor reference genome: improved assembly, gene annotations, a transcriptome atlas, and signatures of genome organization.</title>
        <authorList>
            <person name="McCormick R.F."/>
            <person name="Truong S.K."/>
            <person name="Sreedasyam A."/>
            <person name="Jenkins J."/>
            <person name="Shu S."/>
            <person name="Sims D."/>
            <person name="Kennedy M."/>
            <person name="Amirebrahimi M."/>
            <person name="Weers B.D."/>
            <person name="McKinley B."/>
            <person name="Mattison A."/>
            <person name="Morishige D.T."/>
            <person name="Grimwood J."/>
            <person name="Schmutz J."/>
            <person name="Mullet J.E."/>
        </authorList>
    </citation>
    <scope>NUCLEOTIDE SEQUENCE [LARGE SCALE GENOMIC DNA]</scope>
    <source>
        <strain evidence="2">cv. BTx623</strain>
    </source>
</reference>
<protein>
    <submittedName>
        <fullName evidence="1">Uncharacterized protein</fullName>
    </submittedName>
</protein>
<keyword evidence="2" id="KW-1185">Reference proteome</keyword>
<gene>
    <name evidence="1" type="ORF">SORBI_3003G156766</name>
</gene>
<name>A0A1W0VXG4_SORBI</name>
<dbReference type="Proteomes" id="UP000000768">
    <property type="component" value="Chromosome 3"/>
</dbReference>
<organism evidence="1 2">
    <name type="scientific">Sorghum bicolor</name>
    <name type="common">Sorghum</name>
    <name type="synonym">Sorghum vulgare</name>
    <dbReference type="NCBI Taxonomy" id="4558"/>
    <lineage>
        <taxon>Eukaryota</taxon>
        <taxon>Viridiplantae</taxon>
        <taxon>Streptophyta</taxon>
        <taxon>Embryophyta</taxon>
        <taxon>Tracheophyta</taxon>
        <taxon>Spermatophyta</taxon>
        <taxon>Magnoliopsida</taxon>
        <taxon>Liliopsida</taxon>
        <taxon>Poales</taxon>
        <taxon>Poaceae</taxon>
        <taxon>PACMAD clade</taxon>
        <taxon>Panicoideae</taxon>
        <taxon>Andropogonodae</taxon>
        <taxon>Andropogoneae</taxon>
        <taxon>Sorghinae</taxon>
        <taxon>Sorghum</taxon>
    </lineage>
</organism>
<dbReference type="InParanoid" id="A0A1W0VXG4"/>
<evidence type="ECO:0000313" key="1">
    <source>
        <dbReference type="EMBL" id="OQU86820.1"/>
    </source>
</evidence>
<reference evidence="1 2" key="1">
    <citation type="journal article" date="2009" name="Nature">
        <title>The Sorghum bicolor genome and the diversification of grasses.</title>
        <authorList>
            <person name="Paterson A.H."/>
            <person name="Bowers J.E."/>
            <person name="Bruggmann R."/>
            <person name="Dubchak I."/>
            <person name="Grimwood J."/>
            <person name="Gundlach H."/>
            <person name="Haberer G."/>
            <person name="Hellsten U."/>
            <person name="Mitros T."/>
            <person name="Poliakov A."/>
            <person name="Schmutz J."/>
            <person name="Spannagl M."/>
            <person name="Tang H."/>
            <person name="Wang X."/>
            <person name="Wicker T."/>
            <person name="Bharti A.K."/>
            <person name="Chapman J."/>
            <person name="Feltus F.A."/>
            <person name="Gowik U."/>
            <person name="Grigoriev I.V."/>
            <person name="Lyons E."/>
            <person name="Maher C.A."/>
            <person name="Martis M."/>
            <person name="Narechania A."/>
            <person name="Otillar R.P."/>
            <person name="Penning B.W."/>
            <person name="Salamov A.A."/>
            <person name="Wang Y."/>
            <person name="Zhang L."/>
            <person name="Carpita N.C."/>
            <person name="Freeling M."/>
            <person name="Gingle A.R."/>
            <person name="Hash C.T."/>
            <person name="Keller B."/>
            <person name="Klein P."/>
            <person name="Kresovich S."/>
            <person name="McCann M.C."/>
            <person name="Ming R."/>
            <person name="Peterson D.G."/>
            <person name="Mehboob-ur-Rahman"/>
            <person name="Ware D."/>
            <person name="Westhoff P."/>
            <person name="Mayer K.F."/>
            <person name="Messing J."/>
            <person name="Rokhsar D.S."/>
        </authorList>
    </citation>
    <scope>NUCLEOTIDE SEQUENCE [LARGE SCALE GENOMIC DNA]</scope>
    <source>
        <strain evidence="2">cv. BTx623</strain>
    </source>
</reference>